<dbReference type="AlphaFoldDB" id="A0A087M4C2"/>
<protein>
    <submittedName>
        <fullName evidence="1">Uncharacterized protein</fullName>
    </submittedName>
</protein>
<gene>
    <name evidence="1" type="ORF">JP75_06530</name>
</gene>
<dbReference type="EMBL" id="JQGC01000005">
    <property type="protein sequence ID" value="KFL31725.1"/>
    <property type="molecule type" value="Genomic_DNA"/>
</dbReference>
<proteinExistence type="predicted"/>
<evidence type="ECO:0000313" key="2">
    <source>
        <dbReference type="Proteomes" id="UP000028981"/>
    </source>
</evidence>
<dbReference type="OrthoDB" id="4556966at2"/>
<accession>A0A087M4C2</accession>
<dbReference type="Proteomes" id="UP000028981">
    <property type="component" value="Unassembled WGS sequence"/>
</dbReference>
<comment type="caution">
    <text evidence="1">The sequence shown here is derived from an EMBL/GenBank/DDBJ whole genome shotgun (WGS) entry which is preliminary data.</text>
</comment>
<keyword evidence="2" id="KW-1185">Reference proteome</keyword>
<dbReference type="STRING" id="46914.JP75_06530"/>
<reference evidence="1 2" key="1">
    <citation type="submission" date="2014-08" db="EMBL/GenBank/DDBJ databases">
        <authorList>
            <person name="Hassan Y.I."/>
            <person name="Lepp D."/>
            <person name="Zhou T."/>
        </authorList>
    </citation>
    <scope>NUCLEOTIDE SEQUENCE [LARGE SCALE GENOMIC DNA]</scope>
    <source>
        <strain evidence="1 2">IFO13584</strain>
    </source>
</reference>
<sequence>MTITNSDRAAWAEAAIDAFRAVCPTDAEDAPGDLVTDILHYVRRECGVADLQAWLAARLAMHDMEVSEDPEDDDEEEVSIWQLAEDKDYGEQAGWFILTSPDGEIEQDGGPWQTEAEAEQYAIRKGWRVVPLDAGA</sequence>
<organism evidence="1 2">
    <name type="scientific">Devosia riboflavina</name>
    <dbReference type="NCBI Taxonomy" id="46914"/>
    <lineage>
        <taxon>Bacteria</taxon>
        <taxon>Pseudomonadati</taxon>
        <taxon>Pseudomonadota</taxon>
        <taxon>Alphaproteobacteria</taxon>
        <taxon>Hyphomicrobiales</taxon>
        <taxon>Devosiaceae</taxon>
        <taxon>Devosia</taxon>
    </lineage>
</organism>
<name>A0A087M4C2_9HYPH</name>
<dbReference type="RefSeq" id="WP_035080709.1">
    <property type="nucleotide sequence ID" value="NZ_JQGC01000005.1"/>
</dbReference>
<evidence type="ECO:0000313" key="1">
    <source>
        <dbReference type="EMBL" id="KFL31725.1"/>
    </source>
</evidence>